<evidence type="ECO:0000256" key="1">
    <source>
        <dbReference type="SAM" id="Phobius"/>
    </source>
</evidence>
<reference evidence="2" key="1">
    <citation type="journal article" date="2014" name="Int. J. Syst. Evol. Microbiol.">
        <title>Complete genome sequence of Corynebacterium casei LMG S-19264T (=DSM 44701T), isolated from a smear-ripened cheese.</title>
        <authorList>
            <consortium name="US DOE Joint Genome Institute (JGI-PGF)"/>
            <person name="Walter F."/>
            <person name="Albersmeier A."/>
            <person name="Kalinowski J."/>
            <person name="Ruckert C."/>
        </authorList>
    </citation>
    <scope>NUCLEOTIDE SEQUENCE</scope>
    <source>
        <strain evidence="2">VKM B-2935</strain>
    </source>
</reference>
<gene>
    <name evidence="2" type="ORF">GCM10017655_45800</name>
</gene>
<keyword evidence="1" id="KW-0812">Transmembrane</keyword>
<feature type="transmembrane region" description="Helical" evidence="1">
    <location>
        <begin position="149"/>
        <end position="168"/>
    </location>
</feature>
<dbReference type="Proteomes" id="UP001143328">
    <property type="component" value="Unassembled WGS sequence"/>
</dbReference>
<sequence>MQYSTAASDGLLALACFACVIGILRSPRWGEKNLRATWLLIIAALLLTGATAVVGVLHFGLDESWQPLHAKFSQASSLLALPALGIAAVALVRGWAWQRLGWCWVIISLSLLFEGAKRLGVLDTYKLVLNLVTLLLILYAGFTQGRKPLTAAVAVVALFIVAGLVVGTEGNLGSLLRVDVFHALLSLAYVLLSGLLLALRSQHDVSARTEKSVKTL</sequence>
<feature type="transmembrane region" description="Helical" evidence="1">
    <location>
        <begin position="180"/>
        <end position="199"/>
    </location>
</feature>
<keyword evidence="3" id="KW-1185">Reference proteome</keyword>
<organism evidence="2 3">
    <name type="scientific">Pseudomonas turukhanskensis</name>
    <dbReference type="NCBI Taxonomy" id="1806536"/>
    <lineage>
        <taxon>Bacteria</taxon>
        <taxon>Pseudomonadati</taxon>
        <taxon>Pseudomonadota</taxon>
        <taxon>Gammaproteobacteria</taxon>
        <taxon>Pseudomonadales</taxon>
        <taxon>Pseudomonadaceae</taxon>
        <taxon>Pseudomonas</taxon>
    </lineage>
</organism>
<dbReference type="AlphaFoldDB" id="A0A9W6K8R2"/>
<accession>A0A9W6K8R2</accession>
<feature type="transmembrane region" description="Helical" evidence="1">
    <location>
        <begin position="125"/>
        <end position="142"/>
    </location>
</feature>
<reference evidence="2" key="2">
    <citation type="submission" date="2023-01" db="EMBL/GenBank/DDBJ databases">
        <authorList>
            <person name="Sun Q."/>
            <person name="Evtushenko L."/>
        </authorList>
    </citation>
    <scope>NUCLEOTIDE SEQUENCE</scope>
    <source>
        <strain evidence="2">VKM B-2935</strain>
    </source>
</reference>
<feature type="transmembrane region" description="Helical" evidence="1">
    <location>
        <begin position="72"/>
        <end position="92"/>
    </location>
</feature>
<name>A0A9W6K8R2_9PSED</name>
<dbReference type="RefSeq" id="WP_271197771.1">
    <property type="nucleotide sequence ID" value="NZ_BSFN01000021.1"/>
</dbReference>
<keyword evidence="1" id="KW-1133">Transmembrane helix</keyword>
<evidence type="ECO:0000313" key="2">
    <source>
        <dbReference type="EMBL" id="GLK91516.1"/>
    </source>
</evidence>
<proteinExistence type="predicted"/>
<feature type="transmembrane region" description="Helical" evidence="1">
    <location>
        <begin position="36"/>
        <end position="60"/>
    </location>
</feature>
<comment type="caution">
    <text evidence="2">The sequence shown here is derived from an EMBL/GenBank/DDBJ whole genome shotgun (WGS) entry which is preliminary data.</text>
</comment>
<keyword evidence="1" id="KW-0472">Membrane</keyword>
<dbReference type="EMBL" id="BSFN01000021">
    <property type="protein sequence ID" value="GLK91516.1"/>
    <property type="molecule type" value="Genomic_DNA"/>
</dbReference>
<evidence type="ECO:0000313" key="3">
    <source>
        <dbReference type="Proteomes" id="UP001143328"/>
    </source>
</evidence>
<feature type="transmembrane region" description="Helical" evidence="1">
    <location>
        <begin position="6"/>
        <end position="24"/>
    </location>
</feature>
<protein>
    <submittedName>
        <fullName evidence="2">Uncharacterized protein</fullName>
    </submittedName>
</protein>